<dbReference type="PROSITE" id="PS00028">
    <property type="entry name" value="ZINC_FINGER_C2H2_1"/>
    <property type="match status" value="2"/>
</dbReference>
<reference evidence="3" key="1">
    <citation type="journal article" date="2021" name="Mol. Ecol. Resour.">
        <title>Apolygus lucorum genome provides insights into omnivorousness and mesophyll feeding.</title>
        <authorList>
            <person name="Liu Y."/>
            <person name="Liu H."/>
            <person name="Wang H."/>
            <person name="Huang T."/>
            <person name="Liu B."/>
            <person name="Yang B."/>
            <person name="Yin L."/>
            <person name="Li B."/>
            <person name="Zhang Y."/>
            <person name="Zhang S."/>
            <person name="Jiang F."/>
            <person name="Zhang X."/>
            <person name="Ren Y."/>
            <person name="Wang B."/>
            <person name="Wang S."/>
            <person name="Lu Y."/>
            <person name="Wu K."/>
            <person name="Fan W."/>
            <person name="Wang G."/>
        </authorList>
    </citation>
    <scope>NUCLEOTIDE SEQUENCE</scope>
    <source>
        <strain evidence="3">12Hb</strain>
    </source>
</reference>
<dbReference type="OrthoDB" id="10031901at2759"/>
<keyword evidence="1" id="KW-0479">Metal-binding</keyword>
<evidence type="ECO:0000313" key="3">
    <source>
        <dbReference type="EMBL" id="KAF6215847.1"/>
    </source>
</evidence>
<organism evidence="3 4">
    <name type="scientific">Apolygus lucorum</name>
    <name type="common">Small green plant bug</name>
    <name type="synonym">Lygocoris lucorum</name>
    <dbReference type="NCBI Taxonomy" id="248454"/>
    <lineage>
        <taxon>Eukaryota</taxon>
        <taxon>Metazoa</taxon>
        <taxon>Ecdysozoa</taxon>
        <taxon>Arthropoda</taxon>
        <taxon>Hexapoda</taxon>
        <taxon>Insecta</taxon>
        <taxon>Pterygota</taxon>
        <taxon>Neoptera</taxon>
        <taxon>Paraneoptera</taxon>
        <taxon>Hemiptera</taxon>
        <taxon>Heteroptera</taxon>
        <taxon>Panheteroptera</taxon>
        <taxon>Cimicomorpha</taxon>
        <taxon>Miridae</taxon>
        <taxon>Mirini</taxon>
        <taxon>Apolygus</taxon>
    </lineage>
</organism>
<dbReference type="SMART" id="SM00355">
    <property type="entry name" value="ZnF_C2H2"/>
    <property type="match status" value="2"/>
</dbReference>
<dbReference type="PANTHER" id="PTHR33936:SF24">
    <property type="entry name" value="C2H2-TYPE DOMAIN-CONTAINING PROTEIN"/>
    <property type="match status" value="1"/>
</dbReference>
<dbReference type="InterPro" id="IPR013087">
    <property type="entry name" value="Znf_C2H2_type"/>
</dbReference>
<dbReference type="AlphaFoldDB" id="A0A8S9Y3N0"/>
<name>A0A8S9Y3N0_APOLU</name>
<proteinExistence type="predicted"/>
<comment type="caution">
    <text evidence="3">The sequence shown here is derived from an EMBL/GenBank/DDBJ whole genome shotgun (WGS) entry which is preliminary data.</text>
</comment>
<sequence>MLKCSVCDISIARKSNLNRHLKEVHGREADPVDRFRRADRDTDKKPKLMKCGACSQSFSSNDFFLEHIKNEHDFRPVTDEIRFKSEQEFTDWKRNVEEEHKIEFVVRSSRSGPDTKTVYYRCNRSGPMRLGASDECRKREPKLGKSCKTNLYCPAMIIAKFCSSDVVVKFCKSHFGHEVDLRHLPLPSPEKKTLAAKIASKIPFDEILDRVQASATQDNIKRVHLLTKKDLQNIVREFNLDYEKVNHSDDAVSVDAWVERENAKGDQSSVLLYKPKGVDSAEYPQVHSDQFLLIIMTLGQEEQLKLFGNDTDVQDLESSAIIESLPKESNRGETLRESKVLFANKMNGIIFDCESLEELNALRKLMNSAGPIIAAIRKTGINFRATTKLNIRKKIPQQRRFIPKKRRAKKNVISIFLLRRYYQ</sequence>
<feature type="domain" description="C2H2-type" evidence="2">
    <location>
        <begin position="2"/>
        <end position="30"/>
    </location>
</feature>
<gene>
    <name evidence="3" type="ORF">GE061_000182</name>
</gene>
<dbReference type="Proteomes" id="UP000466442">
    <property type="component" value="Linkage Group LG1"/>
</dbReference>
<dbReference type="Pfam" id="PF00096">
    <property type="entry name" value="zf-C2H2"/>
    <property type="match status" value="1"/>
</dbReference>
<accession>A0A8S9Y3N0</accession>
<dbReference type="PROSITE" id="PS50157">
    <property type="entry name" value="ZINC_FINGER_C2H2_2"/>
    <property type="match status" value="1"/>
</dbReference>
<dbReference type="PANTHER" id="PTHR33936">
    <property type="entry name" value="PROTEIN CBG17840"/>
    <property type="match status" value="1"/>
</dbReference>
<dbReference type="EMBL" id="WIXP02000001">
    <property type="protein sequence ID" value="KAF6215847.1"/>
    <property type="molecule type" value="Genomic_DNA"/>
</dbReference>
<dbReference type="SUPFAM" id="SSF57667">
    <property type="entry name" value="beta-beta-alpha zinc fingers"/>
    <property type="match status" value="1"/>
</dbReference>
<keyword evidence="4" id="KW-1185">Reference proteome</keyword>
<dbReference type="InterPro" id="IPR036236">
    <property type="entry name" value="Znf_C2H2_sf"/>
</dbReference>
<dbReference type="GO" id="GO:0008270">
    <property type="term" value="F:zinc ion binding"/>
    <property type="evidence" value="ECO:0007669"/>
    <property type="project" value="UniProtKB-KW"/>
</dbReference>
<keyword evidence="1" id="KW-0863">Zinc-finger</keyword>
<keyword evidence="1" id="KW-0862">Zinc</keyword>
<evidence type="ECO:0000256" key="1">
    <source>
        <dbReference type="PROSITE-ProRule" id="PRU00042"/>
    </source>
</evidence>
<protein>
    <recommendedName>
        <fullName evidence="2">C2H2-type domain-containing protein</fullName>
    </recommendedName>
</protein>
<evidence type="ECO:0000259" key="2">
    <source>
        <dbReference type="PROSITE" id="PS50157"/>
    </source>
</evidence>
<dbReference type="InterPro" id="IPR052797">
    <property type="entry name" value="RegFact_GeneExpr_CellDeath"/>
</dbReference>
<dbReference type="Gene3D" id="3.30.160.60">
    <property type="entry name" value="Classic Zinc Finger"/>
    <property type="match status" value="1"/>
</dbReference>
<evidence type="ECO:0000313" key="4">
    <source>
        <dbReference type="Proteomes" id="UP000466442"/>
    </source>
</evidence>